<gene>
    <name evidence="1" type="ORF">R2601_04108</name>
</gene>
<evidence type="ECO:0000313" key="1">
    <source>
        <dbReference type="EMBL" id="EAU48728.1"/>
    </source>
</evidence>
<evidence type="ECO:0000313" key="2">
    <source>
        <dbReference type="Proteomes" id="UP000006230"/>
    </source>
</evidence>
<proteinExistence type="predicted"/>
<comment type="caution">
    <text evidence="1">The sequence shown here is derived from an EMBL/GenBank/DDBJ whole genome shotgun (WGS) entry which is preliminary data.</text>
</comment>
<organism evidence="1 2">
    <name type="scientific">Salipiger bermudensis (strain DSM 26914 / JCM 13377 / KCTC 12554 / HTCC2601)</name>
    <name type="common">Pelagibaca bermudensis</name>
    <dbReference type="NCBI Taxonomy" id="314265"/>
    <lineage>
        <taxon>Bacteria</taxon>
        <taxon>Pseudomonadati</taxon>
        <taxon>Pseudomonadota</taxon>
        <taxon>Alphaproteobacteria</taxon>
        <taxon>Rhodobacterales</taxon>
        <taxon>Roseobacteraceae</taxon>
        <taxon>Salipiger</taxon>
    </lineage>
</organism>
<accession>Q0FW24</accession>
<protein>
    <submittedName>
        <fullName evidence="1">Uncharacterized protein</fullName>
    </submittedName>
</protein>
<dbReference type="EMBL" id="AATQ01000001">
    <property type="protein sequence ID" value="EAU48728.1"/>
    <property type="molecule type" value="Genomic_DNA"/>
</dbReference>
<sequence length="22" mass="2716">MRGAVCFTAWWRCRHRQAAPRR</sequence>
<keyword evidence="2" id="KW-1185">Reference proteome</keyword>
<reference evidence="1 2" key="1">
    <citation type="journal article" date="2010" name="J. Bacteriol.">
        <title>Genome sequences of Pelagibaca bermudensis HTCC2601T and Maritimibacter alkaliphilus HTCC2654T, the type strains of two marine Roseobacter genera.</title>
        <authorList>
            <person name="Thrash J.C."/>
            <person name="Cho J.C."/>
            <person name="Ferriera S."/>
            <person name="Johnson J."/>
            <person name="Vergin K.L."/>
            <person name="Giovannoni S.J."/>
        </authorList>
    </citation>
    <scope>NUCLEOTIDE SEQUENCE [LARGE SCALE GENOMIC DNA]</scope>
    <source>
        <strain evidence="2">DSM 26914 / JCM 13377 / KCTC 12554 / HTCC2601</strain>
    </source>
</reference>
<dbReference type="AlphaFoldDB" id="Q0FW24"/>
<name>Q0FW24_SALBH</name>
<dbReference type="HOGENOM" id="CLU_3424863_0_0_5"/>
<dbReference type="Proteomes" id="UP000006230">
    <property type="component" value="Unassembled WGS sequence"/>
</dbReference>